<keyword evidence="2" id="KW-0233">DNA recombination</keyword>
<comment type="caution">
    <text evidence="5">The sequence shown here is derived from an EMBL/GenBank/DDBJ whole genome shotgun (WGS) entry which is preliminary data.</text>
</comment>
<keyword evidence="2" id="KW-0227">DNA damage</keyword>
<keyword evidence="2" id="KW-0234">DNA repair</keyword>
<sequence>MPSRKRKRAPESEPEEESSSARVRSLWSGTITFGLVSIPVDLLTAVRPRQTAMKLVDTDGHALGRQYHCSKEGKKLDYDDLVRGYETDDGKMVVITDKEFESVAPEMSADIELRSFVPLEQVPALYFQKPYFLAPAGKSAKAYVLLAETMKRTGRVAIGSFVMRGHEYLVAIVPDNGVLRLDTLRYADEIRTPVAIGLPKHSKVAAAKVTQFAKEIEALTHKELKIAELEDQDAKKLQSLVEAKQKERDDVIHPKGAEAAEDTEGGESAKVIDLMEVLRKSLSKSAVVRTAEASEPINLAERRAQREARSATAKKKTPAKAKRKAPRKRARRS</sequence>
<protein>
    <recommendedName>
        <fullName evidence="2">Non-homologous end joining protein Ku</fullName>
    </recommendedName>
</protein>
<dbReference type="SMART" id="SM00559">
    <property type="entry name" value="Ku78"/>
    <property type="match status" value="1"/>
</dbReference>
<evidence type="ECO:0000256" key="2">
    <source>
        <dbReference type="HAMAP-Rule" id="MF_01875"/>
    </source>
</evidence>
<gene>
    <name evidence="2" type="primary">ku</name>
    <name evidence="5" type="ORF">GCM10011487_46670</name>
</gene>
<dbReference type="GO" id="GO:0003690">
    <property type="term" value="F:double-stranded DNA binding"/>
    <property type="evidence" value="ECO:0007669"/>
    <property type="project" value="UniProtKB-UniRule"/>
</dbReference>
<dbReference type="RefSeq" id="WP_161814335.1">
    <property type="nucleotide sequence ID" value="NZ_BLJN01000005.1"/>
</dbReference>
<dbReference type="SUPFAM" id="SSF100939">
    <property type="entry name" value="SPOC domain-like"/>
    <property type="match status" value="1"/>
</dbReference>
<dbReference type="Gene3D" id="2.40.290.10">
    <property type="match status" value="1"/>
</dbReference>
<dbReference type="PANTHER" id="PTHR41251:SF1">
    <property type="entry name" value="NON-HOMOLOGOUS END JOINING PROTEIN KU"/>
    <property type="match status" value="1"/>
</dbReference>
<proteinExistence type="inferred from homology"/>
<comment type="similarity">
    <text evidence="2">Belongs to the prokaryotic Ku family.</text>
</comment>
<dbReference type="EMBL" id="BLJN01000005">
    <property type="protein sequence ID" value="GFE82667.1"/>
    <property type="molecule type" value="Genomic_DNA"/>
</dbReference>
<dbReference type="InterPro" id="IPR016194">
    <property type="entry name" value="SPOC-like_C_dom_sf"/>
</dbReference>
<dbReference type="GO" id="GO:0006310">
    <property type="term" value="P:DNA recombination"/>
    <property type="evidence" value="ECO:0007669"/>
    <property type="project" value="UniProtKB-KW"/>
</dbReference>
<keyword evidence="1 2" id="KW-0238">DNA-binding</keyword>
<feature type="domain" description="Ku" evidence="4">
    <location>
        <begin position="73"/>
        <end position="201"/>
    </location>
</feature>
<feature type="region of interest" description="Disordered" evidence="3">
    <location>
        <begin position="245"/>
        <end position="266"/>
    </location>
</feature>
<comment type="function">
    <text evidence="2">With LigD forms a non-homologous end joining (NHEJ) DNA repair enzyme, which repairs dsDNA breaks with reduced fidelity. Binds linear dsDNA with 5'- and 3'- overhangs but not closed circular dsDNA nor ssDNA. Recruits and stimulates the ligase activity of LigD.</text>
</comment>
<reference evidence="6" key="1">
    <citation type="submission" date="2020-01" db="EMBL/GenBank/DDBJ databases">
        <title>'Steroidobacter agaridevorans' sp. nov., agar-degrading bacteria isolated from rhizosphere soils.</title>
        <authorList>
            <person name="Ikenaga M."/>
            <person name="Kataoka M."/>
            <person name="Murouchi A."/>
            <person name="Katsuragi S."/>
            <person name="Sakai M."/>
        </authorList>
    </citation>
    <scope>NUCLEOTIDE SEQUENCE [LARGE SCALE GENOMIC DNA]</scope>
    <source>
        <strain evidence="6">YU21-B</strain>
    </source>
</reference>
<dbReference type="InterPro" id="IPR006164">
    <property type="entry name" value="DNA_bd_Ku70/Ku80"/>
</dbReference>
<evidence type="ECO:0000256" key="3">
    <source>
        <dbReference type="SAM" id="MobiDB-lite"/>
    </source>
</evidence>
<dbReference type="HAMAP" id="MF_01875">
    <property type="entry name" value="Prokaryotic_Ku"/>
    <property type="match status" value="1"/>
</dbReference>
<name>A0A829YH69_9GAMM</name>
<dbReference type="PIRSF" id="PIRSF006493">
    <property type="entry name" value="Prok_Ku"/>
    <property type="match status" value="1"/>
</dbReference>
<feature type="compositionally biased region" description="Basic and acidic residues" evidence="3">
    <location>
        <begin position="245"/>
        <end position="258"/>
    </location>
</feature>
<dbReference type="AlphaFoldDB" id="A0A829YH69"/>
<feature type="compositionally biased region" description="Basic residues" evidence="3">
    <location>
        <begin position="312"/>
        <end position="333"/>
    </location>
</feature>
<organism evidence="5 6">
    <name type="scientific">Steroidobacter agaridevorans</name>
    <dbReference type="NCBI Taxonomy" id="2695856"/>
    <lineage>
        <taxon>Bacteria</taxon>
        <taxon>Pseudomonadati</taxon>
        <taxon>Pseudomonadota</taxon>
        <taxon>Gammaproteobacteria</taxon>
        <taxon>Steroidobacterales</taxon>
        <taxon>Steroidobacteraceae</taxon>
        <taxon>Steroidobacter</taxon>
    </lineage>
</organism>
<dbReference type="Pfam" id="PF02735">
    <property type="entry name" value="Ku"/>
    <property type="match status" value="1"/>
</dbReference>
<dbReference type="PANTHER" id="PTHR41251">
    <property type="entry name" value="NON-HOMOLOGOUS END JOINING PROTEIN KU"/>
    <property type="match status" value="1"/>
</dbReference>
<dbReference type="Proteomes" id="UP000445000">
    <property type="component" value="Unassembled WGS sequence"/>
</dbReference>
<accession>A0A829YH69</accession>
<evidence type="ECO:0000256" key="1">
    <source>
        <dbReference type="ARBA" id="ARBA00023125"/>
    </source>
</evidence>
<evidence type="ECO:0000259" key="4">
    <source>
        <dbReference type="SMART" id="SM00559"/>
    </source>
</evidence>
<evidence type="ECO:0000313" key="6">
    <source>
        <dbReference type="Proteomes" id="UP000445000"/>
    </source>
</evidence>
<comment type="subunit">
    <text evidence="2">Homodimer. Interacts with LigD.</text>
</comment>
<dbReference type="InterPro" id="IPR009187">
    <property type="entry name" value="Prok_Ku"/>
</dbReference>
<dbReference type="NCBIfam" id="TIGR02772">
    <property type="entry name" value="Ku_bact"/>
    <property type="match status" value="1"/>
</dbReference>
<evidence type="ECO:0000313" key="5">
    <source>
        <dbReference type="EMBL" id="GFE82667.1"/>
    </source>
</evidence>
<dbReference type="GO" id="GO:0006303">
    <property type="term" value="P:double-strand break repair via nonhomologous end joining"/>
    <property type="evidence" value="ECO:0007669"/>
    <property type="project" value="UniProtKB-UniRule"/>
</dbReference>
<feature type="region of interest" description="Disordered" evidence="3">
    <location>
        <begin position="289"/>
        <end position="333"/>
    </location>
</feature>
<feature type="compositionally biased region" description="Basic and acidic residues" evidence="3">
    <location>
        <begin position="300"/>
        <end position="309"/>
    </location>
</feature>
<feature type="region of interest" description="Disordered" evidence="3">
    <location>
        <begin position="1"/>
        <end position="21"/>
    </location>
</feature>
<keyword evidence="6" id="KW-1185">Reference proteome</keyword>